<organism evidence="1 2">
    <name type="scientific">Caenorhabditis nigoni</name>
    <dbReference type="NCBI Taxonomy" id="1611254"/>
    <lineage>
        <taxon>Eukaryota</taxon>
        <taxon>Metazoa</taxon>
        <taxon>Ecdysozoa</taxon>
        <taxon>Nematoda</taxon>
        <taxon>Chromadorea</taxon>
        <taxon>Rhabditida</taxon>
        <taxon>Rhabditina</taxon>
        <taxon>Rhabditomorpha</taxon>
        <taxon>Rhabditoidea</taxon>
        <taxon>Rhabditidae</taxon>
        <taxon>Peloderinae</taxon>
        <taxon>Caenorhabditis</taxon>
    </lineage>
</organism>
<proteinExistence type="predicted"/>
<gene>
    <name evidence="1" type="primary">Cnig_chr_II.g4577</name>
    <name evidence="1" type="ORF">B9Z55_004577</name>
</gene>
<dbReference type="Proteomes" id="UP000230233">
    <property type="component" value="Chromosome II"/>
</dbReference>
<comment type="caution">
    <text evidence="1">The sequence shown here is derived from an EMBL/GenBank/DDBJ whole genome shotgun (WGS) entry which is preliminary data.</text>
</comment>
<dbReference type="AlphaFoldDB" id="A0A2G5UX15"/>
<keyword evidence="2" id="KW-1185">Reference proteome</keyword>
<dbReference type="EMBL" id="PDUG01000002">
    <property type="protein sequence ID" value="PIC44084.1"/>
    <property type="molecule type" value="Genomic_DNA"/>
</dbReference>
<accession>A0A2G5UX15</accession>
<sequence>MWFQGSWDGWDPINSTTLASLLDDDHRDSQRIDKKVGFRMLEGVGCCQLPGSFGCASNCYFYLFRSLIDVIEVKKKY</sequence>
<protein>
    <submittedName>
        <fullName evidence="1">Uncharacterized protein</fullName>
    </submittedName>
</protein>
<evidence type="ECO:0000313" key="2">
    <source>
        <dbReference type="Proteomes" id="UP000230233"/>
    </source>
</evidence>
<name>A0A2G5UX15_9PELO</name>
<evidence type="ECO:0000313" key="1">
    <source>
        <dbReference type="EMBL" id="PIC44084.1"/>
    </source>
</evidence>
<reference evidence="2" key="1">
    <citation type="submission" date="2017-10" db="EMBL/GenBank/DDBJ databases">
        <title>Rapid genome shrinkage in a self-fertile nematode reveals novel sperm competition proteins.</title>
        <authorList>
            <person name="Yin D."/>
            <person name="Schwarz E.M."/>
            <person name="Thomas C.G."/>
            <person name="Felde R.L."/>
            <person name="Korf I.F."/>
            <person name="Cutter A.D."/>
            <person name="Schartner C.M."/>
            <person name="Ralston E.J."/>
            <person name="Meyer B.J."/>
            <person name="Haag E.S."/>
        </authorList>
    </citation>
    <scope>NUCLEOTIDE SEQUENCE [LARGE SCALE GENOMIC DNA]</scope>
    <source>
        <strain evidence="2">JU1422</strain>
    </source>
</reference>